<feature type="compositionally biased region" description="Basic and acidic residues" evidence="1">
    <location>
        <begin position="241"/>
        <end position="254"/>
    </location>
</feature>
<organism evidence="2 3">
    <name type="scientific">Zymoseptoria brevis</name>
    <dbReference type="NCBI Taxonomy" id="1047168"/>
    <lineage>
        <taxon>Eukaryota</taxon>
        <taxon>Fungi</taxon>
        <taxon>Dikarya</taxon>
        <taxon>Ascomycota</taxon>
        <taxon>Pezizomycotina</taxon>
        <taxon>Dothideomycetes</taxon>
        <taxon>Dothideomycetidae</taxon>
        <taxon>Mycosphaerellales</taxon>
        <taxon>Mycosphaerellaceae</taxon>
        <taxon>Zymoseptoria</taxon>
    </lineage>
</organism>
<reference evidence="2 3" key="1">
    <citation type="submission" date="2015-03" db="EMBL/GenBank/DDBJ databases">
        <title>RNA-seq based gene annotation and comparative genomics of four Zymoseptoria species reveal species-specific pathogenicity related genes and transposable element activity.</title>
        <authorList>
            <person name="Grandaubert J."/>
            <person name="Bhattacharyya A."/>
            <person name="Stukenbrock E.H."/>
        </authorList>
    </citation>
    <scope>NUCLEOTIDE SEQUENCE [LARGE SCALE GENOMIC DNA]</scope>
    <source>
        <strain evidence="2 3">Zb18110</strain>
    </source>
</reference>
<evidence type="ECO:0000256" key="1">
    <source>
        <dbReference type="SAM" id="MobiDB-lite"/>
    </source>
</evidence>
<feature type="compositionally biased region" description="Low complexity" evidence="1">
    <location>
        <begin position="662"/>
        <end position="678"/>
    </location>
</feature>
<feature type="compositionally biased region" description="Basic and acidic residues" evidence="1">
    <location>
        <begin position="270"/>
        <end position="287"/>
    </location>
</feature>
<dbReference type="AlphaFoldDB" id="A0A0F4GHW0"/>
<keyword evidence="3" id="KW-1185">Reference proteome</keyword>
<accession>A0A0F4GHW0</accession>
<feature type="region of interest" description="Disordered" evidence="1">
    <location>
        <begin position="1"/>
        <end position="136"/>
    </location>
</feature>
<gene>
    <name evidence="2" type="ORF">TI39_contig594g00032</name>
</gene>
<feature type="compositionally biased region" description="Low complexity" evidence="1">
    <location>
        <begin position="536"/>
        <end position="547"/>
    </location>
</feature>
<feature type="compositionally biased region" description="Basic and acidic residues" evidence="1">
    <location>
        <begin position="24"/>
        <end position="34"/>
    </location>
</feature>
<proteinExistence type="predicted"/>
<sequence>MEHDPGQSSSHRHDSLPDSNGETDIAKDVRNDSEHIEDEDKQTGARKGAALPAYPSDQYIESSEYASAKSKGKGKERASLGSVDETSHPLQVQESELDADCESTTTALQEDHADQRSSSNAVIDSPSPRSSSPESAILSKLRLAMWNRHLLSPKGKSKSSDIENFVFPNPEDKEEFFALLDETYGTWSLADKRRKLMDIWAEDEERRKEEEKERSRQTGTLAGIGSWISSLTLGGWTLGARKREESRDREKDADLLIELGPVNSGGQNSPERRTKKENAPPRMRLPESWRPIASSSSNPTPLLEQPSRRKSVQYDPEHEIRELDPESATLPNEGSVRGEVGTRVISDEARVKVAEGKERRRVRSRRRSEQWRLEREIEEEWEREVEANTKFRKSYRNVRIPRRRSGTRRGHRDGRDEEIDSGRAQETEHVEDNGASRASGDVVHGASGLEYGTYAVNEITFHTSVPETLHPRTTLAELLDSMPETGATPSMAPPIVEDATSNGTIVRRSLGIRGFLAQFLDEIGNEIMPGLEESDSSGSESEPGAESVLETEDEPENTRTTASTDDSEHDGITDEEVIDAILRGYIQDHRESTYDGGPIQKLDSAIDLLEKEKAGPAPKSTKATLPTILTVPSILAKSMMGVTPDVSPETPSTRRRRKKVPRSFPSTPTPSPSKTSVPQADLDDLPSPSV</sequence>
<feature type="compositionally biased region" description="Basic and acidic residues" evidence="1">
    <location>
        <begin position="420"/>
        <end position="434"/>
    </location>
</feature>
<feature type="region of interest" description="Disordered" evidence="1">
    <location>
        <begin position="640"/>
        <end position="690"/>
    </location>
</feature>
<comment type="caution">
    <text evidence="2">The sequence shown here is derived from an EMBL/GenBank/DDBJ whole genome shotgun (WGS) entry which is preliminary data.</text>
</comment>
<feature type="compositionally biased region" description="Basic and acidic residues" evidence="1">
    <location>
        <begin position="1"/>
        <end position="16"/>
    </location>
</feature>
<evidence type="ECO:0000313" key="2">
    <source>
        <dbReference type="EMBL" id="KJX96956.1"/>
    </source>
</evidence>
<feature type="compositionally biased region" description="Basic residues" evidence="1">
    <location>
        <begin position="402"/>
        <end position="412"/>
    </location>
</feature>
<protein>
    <submittedName>
        <fullName evidence="2">Uncharacterized protein</fullName>
    </submittedName>
</protein>
<feature type="region of interest" description="Disordered" evidence="1">
    <location>
        <begin position="529"/>
        <end position="573"/>
    </location>
</feature>
<dbReference type="EMBL" id="LAFY01000586">
    <property type="protein sequence ID" value="KJX96956.1"/>
    <property type="molecule type" value="Genomic_DNA"/>
</dbReference>
<feature type="compositionally biased region" description="Low complexity" evidence="1">
    <location>
        <begin position="125"/>
        <end position="135"/>
    </location>
</feature>
<name>A0A0F4GHW0_9PEZI</name>
<evidence type="ECO:0000313" key="3">
    <source>
        <dbReference type="Proteomes" id="UP000033647"/>
    </source>
</evidence>
<feature type="compositionally biased region" description="Basic and acidic residues" evidence="1">
    <location>
        <begin position="315"/>
        <end position="324"/>
    </location>
</feature>
<feature type="region of interest" description="Disordered" evidence="1">
    <location>
        <begin position="402"/>
        <end position="441"/>
    </location>
</feature>
<feature type="region of interest" description="Disordered" evidence="1">
    <location>
        <begin position="240"/>
        <end position="336"/>
    </location>
</feature>
<dbReference type="Proteomes" id="UP000033647">
    <property type="component" value="Unassembled WGS sequence"/>
</dbReference>
<dbReference type="STRING" id="1047168.A0A0F4GHW0"/>